<proteinExistence type="predicted"/>
<dbReference type="EMBL" id="JBHUOS010000007">
    <property type="protein sequence ID" value="MFD2915621.1"/>
    <property type="molecule type" value="Genomic_DNA"/>
</dbReference>
<name>A0ABW5ZUP8_9FLAO</name>
<evidence type="ECO:0000256" key="1">
    <source>
        <dbReference type="SAM" id="Coils"/>
    </source>
</evidence>
<keyword evidence="3" id="KW-1185">Reference proteome</keyword>
<evidence type="ECO:0000313" key="3">
    <source>
        <dbReference type="Proteomes" id="UP001597548"/>
    </source>
</evidence>
<gene>
    <name evidence="2" type="ORF">ACFS29_08225</name>
</gene>
<keyword evidence="1" id="KW-0175">Coiled coil</keyword>
<sequence>MYHEKVVTDVDANPIHNLLDDAIVFNRVNLCDATHRKKRLGCAHSGVNLNFERVLEQLETALPQCKSQISEFKNEFKLVVTEIYALDHKVGNLEHDIAVCQLKFDTYGKDKLEHSLRLIKIEHKQLMNQLSEIKSDIEQLIKAKVNYSNI</sequence>
<evidence type="ECO:0000313" key="2">
    <source>
        <dbReference type="EMBL" id="MFD2915621.1"/>
    </source>
</evidence>
<dbReference type="RefSeq" id="WP_194509487.1">
    <property type="nucleotide sequence ID" value="NZ_JADILU010000008.1"/>
</dbReference>
<comment type="caution">
    <text evidence="2">The sequence shown here is derived from an EMBL/GenBank/DDBJ whole genome shotgun (WGS) entry which is preliminary data.</text>
</comment>
<protein>
    <submittedName>
        <fullName evidence="2">Uncharacterized protein</fullName>
    </submittedName>
</protein>
<organism evidence="2 3">
    <name type="scientific">Psychroserpens luteus</name>
    <dbReference type="NCBI Taxonomy" id="1434066"/>
    <lineage>
        <taxon>Bacteria</taxon>
        <taxon>Pseudomonadati</taxon>
        <taxon>Bacteroidota</taxon>
        <taxon>Flavobacteriia</taxon>
        <taxon>Flavobacteriales</taxon>
        <taxon>Flavobacteriaceae</taxon>
        <taxon>Psychroserpens</taxon>
    </lineage>
</organism>
<accession>A0ABW5ZUP8</accession>
<dbReference type="Proteomes" id="UP001597548">
    <property type="component" value="Unassembled WGS sequence"/>
</dbReference>
<reference evidence="3" key="1">
    <citation type="journal article" date="2019" name="Int. J. Syst. Evol. Microbiol.">
        <title>The Global Catalogue of Microorganisms (GCM) 10K type strain sequencing project: providing services to taxonomists for standard genome sequencing and annotation.</title>
        <authorList>
            <consortium name="The Broad Institute Genomics Platform"/>
            <consortium name="The Broad Institute Genome Sequencing Center for Infectious Disease"/>
            <person name="Wu L."/>
            <person name="Ma J."/>
        </authorList>
    </citation>
    <scope>NUCLEOTIDE SEQUENCE [LARGE SCALE GENOMIC DNA]</scope>
    <source>
        <strain evidence="3">KCTC 32514</strain>
    </source>
</reference>
<feature type="coiled-coil region" evidence="1">
    <location>
        <begin position="109"/>
        <end position="143"/>
    </location>
</feature>